<dbReference type="EMBL" id="JAGQHS010000001">
    <property type="protein sequence ID" value="MCA9754233.1"/>
    <property type="molecule type" value="Genomic_DNA"/>
</dbReference>
<dbReference type="Pfam" id="PF02771">
    <property type="entry name" value="Acyl-CoA_dh_N"/>
    <property type="match status" value="1"/>
</dbReference>
<dbReference type="PROSITE" id="PS00073">
    <property type="entry name" value="ACYL_COA_DH_2"/>
    <property type="match status" value="1"/>
</dbReference>
<name>A0A956NA97_UNCEI</name>
<dbReference type="PIRSF" id="PIRSF016578">
    <property type="entry name" value="HsaA"/>
    <property type="match status" value="1"/>
</dbReference>
<keyword evidence="4 6" id="KW-0274">FAD</keyword>
<dbReference type="Pfam" id="PF02770">
    <property type="entry name" value="Acyl-CoA_dh_M"/>
    <property type="match status" value="1"/>
</dbReference>
<evidence type="ECO:0000256" key="4">
    <source>
        <dbReference type="ARBA" id="ARBA00022827"/>
    </source>
</evidence>
<dbReference type="InterPro" id="IPR036250">
    <property type="entry name" value="AcylCo_DH-like_C"/>
</dbReference>
<keyword evidence="3 6" id="KW-0285">Flavoprotein</keyword>
<evidence type="ECO:0000259" key="7">
    <source>
        <dbReference type="Pfam" id="PF00441"/>
    </source>
</evidence>
<dbReference type="FunFam" id="2.40.110.10:FF:000001">
    <property type="entry name" value="Acyl-CoA dehydrogenase, mitochondrial"/>
    <property type="match status" value="1"/>
</dbReference>
<evidence type="ECO:0000256" key="2">
    <source>
        <dbReference type="ARBA" id="ARBA00009347"/>
    </source>
</evidence>
<protein>
    <submittedName>
        <fullName evidence="10">Acyl-CoA dehydrogenase family protein</fullName>
    </submittedName>
</protein>
<dbReference type="GO" id="GO:0003995">
    <property type="term" value="F:acyl-CoA dehydrogenase activity"/>
    <property type="evidence" value="ECO:0007669"/>
    <property type="project" value="InterPro"/>
</dbReference>
<dbReference type="Gene3D" id="1.20.140.10">
    <property type="entry name" value="Butyryl-CoA Dehydrogenase, subunit A, domain 3"/>
    <property type="match status" value="1"/>
</dbReference>
<organism evidence="10 11">
    <name type="scientific">Eiseniibacteriota bacterium</name>
    <dbReference type="NCBI Taxonomy" id="2212470"/>
    <lineage>
        <taxon>Bacteria</taxon>
        <taxon>Candidatus Eiseniibacteriota</taxon>
    </lineage>
</organism>
<dbReference type="Gene3D" id="1.10.540.10">
    <property type="entry name" value="Acyl-CoA dehydrogenase/oxidase, N-terminal domain"/>
    <property type="match status" value="1"/>
</dbReference>
<evidence type="ECO:0000256" key="3">
    <source>
        <dbReference type="ARBA" id="ARBA00022630"/>
    </source>
</evidence>
<feature type="domain" description="Acyl-CoA oxidase/dehydrogenase middle" evidence="8">
    <location>
        <begin position="121"/>
        <end position="216"/>
    </location>
</feature>
<dbReference type="FunFam" id="1.10.540.10:FF:000002">
    <property type="entry name" value="Acyl-CoA dehydrogenase FadE19"/>
    <property type="match status" value="1"/>
</dbReference>
<comment type="similarity">
    <text evidence="2 6">Belongs to the acyl-CoA dehydrogenase family.</text>
</comment>
<dbReference type="Pfam" id="PF00441">
    <property type="entry name" value="Acyl-CoA_dh_1"/>
    <property type="match status" value="1"/>
</dbReference>
<accession>A0A956NA97</accession>
<dbReference type="Proteomes" id="UP000739538">
    <property type="component" value="Unassembled WGS sequence"/>
</dbReference>
<proteinExistence type="inferred from homology"/>
<dbReference type="InterPro" id="IPR006091">
    <property type="entry name" value="Acyl-CoA_Oxase/DH_mid-dom"/>
</dbReference>
<evidence type="ECO:0000313" key="10">
    <source>
        <dbReference type="EMBL" id="MCA9754233.1"/>
    </source>
</evidence>
<feature type="domain" description="Acyl-CoA dehydrogenase/oxidase C-terminal" evidence="7">
    <location>
        <begin position="228"/>
        <end position="376"/>
    </location>
</feature>
<dbReference type="InterPro" id="IPR037069">
    <property type="entry name" value="AcylCoA_DH/ox_N_sf"/>
</dbReference>
<dbReference type="InterPro" id="IPR046373">
    <property type="entry name" value="Acyl-CoA_Oxase/DH_mid-dom_sf"/>
</dbReference>
<evidence type="ECO:0000256" key="1">
    <source>
        <dbReference type="ARBA" id="ARBA00001974"/>
    </source>
</evidence>
<dbReference type="InterPro" id="IPR009100">
    <property type="entry name" value="AcylCoA_DH/oxidase_NM_dom_sf"/>
</dbReference>
<reference evidence="10" key="1">
    <citation type="submission" date="2020-04" db="EMBL/GenBank/DDBJ databases">
        <authorList>
            <person name="Zhang T."/>
        </authorList>
    </citation>
    <scope>NUCLEOTIDE SEQUENCE</scope>
    <source>
        <strain evidence="10">HKST-UBA02</strain>
    </source>
</reference>
<dbReference type="InterPro" id="IPR006089">
    <property type="entry name" value="Acyl-CoA_DH_CS"/>
</dbReference>
<dbReference type="SUPFAM" id="SSF56645">
    <property type="entry name" value="Acyl-CoA dehydrogenase NM domain-like"/>
    <property type="match status" value="1"/>
</dbReference>
<evidence type="ECO:0000259" key="8">
    <source>
        <dbReference type="Pfam" id="PF02770"/>
    </source>
</evidence>
<dbReference type="FunFam" id="1.20.140.10:FF:000011">
    <property type="entry name" value="Medium-chain specific acyl-CoA dehydrogenase, mitochondrial"/>
    <property type="match status" value="1"/>
</dbReference>
<dbReference type="PANTHER" id="PTHR43884">
    <property type="entry name" value="ACYL-COA DEHYDROGENASE"/>
    <property type="match status" value="1"/>
</dbReference>
<evidence type="ECO:0000259" key="9">
    <source>
        <dbReference type="Pfam" id="PF02771"/>
    </source>
</evidence>
<dbReference type="PROSITE" id="PS00072">
    <property type="entry name" value="ACYL_COA_DH_1"/>
    <property type="match status" value="1"/>
</dbReference>
<dbReference type="AlphaFoldDB" id="A0A956NA97"/>
<reference evidence="10" key="2">
    <citation type="journal article" date="2021" name="Microbiome">
        <title>Successional dynamics and alternative stable states in a saline activated sludge microbial community over 9 years.</title>
        <authorList>
            <person name="Wang Y."/>
            <person name="Ye J."/>
            <person name="Ju F."/>
            <person name="Liu L."/>
            <person name="Boyd J.A."/>
            <person name="Deng Y."/>
            <person name="Parks D.H."/>
            <person name="Jiang X."/>
            <person name="Yin X."/>
            <person name="Woodcroft B.J."/>
            <person name="Tyson G.W."/>
            <person name="Hugenholtz P."/>
            <person name="Polz M.F."/>
            <person name="Zhang T."/>
        </authorList>
    </citation>
    <scope>NUCLEOTIDE SEQUENCE</scope>
    <source>
        <strain evidence="10">HKST-UBA02</strain>
    </source>
</reference>
<dbReference type="InterPro" id="IPR009075">
    <property type="entry name" value="AcylCo_DH/oxidase_C"/>
</dbReference>
<dbReference type="PANTHER" id="PTHR43884:SF12">
    <property type="entry name" value="ISOVALERYL-COA DEHYDROGENASE, MITOCHONDRIAL-RELATED"/>
    <property type="match status" value="1"/>
</dbReference>
<comment type="caution">
    <text evidence="10">The sequence shown here is derived from an EMBL/GenBank/DDBJ whole genome shotgun (WGS) entry which is preliminary data.</text>
</comment>
<sequence length="383" mass="42142">MGFGLSEEQRELQRLAREFAEKEIRPRAQHHDETGEFPREICQKAWELGLMNTHIPEEYGGLGLGVLDGALITEEMAAGCSGIATAMEANTLAEAPVIVGASDDQKKAWLAPMCDEFRLAAYCVTEPDAGSDVAGMKSTARKVGGEYILSGSKMWITNGGVADWYFVVAYTDREKGHRGMTAFVVPSDAAGIELGKKEQNMGQRASDTRAVTFHDVKVPEANRIGGEGQGWSLAMAAFDHTRPVVASGAVGVARSALEHALRYSTERETFGKPIARHQAIQFMIAEMARDVEAARLLVWKAAWKIDQGERNTLEAAYAKLFAADMVMRVTTDAVQVFGGYGFSREYPVEKLMRDAKVYQIYEGTSQVQRMIIARELYRQIEGA</sequence>
<keyword evidence="5 6" id="KW-0560">Oxidoreductase</keyword>
<dbReference type="Gene3D" id="2.40.110.10">
    <property type="entry name" value="Butyryl-CoA Dehydrogenase, subunit A, domain 2"/>
    <property type="match status" value="1"/>
</dbReference>
<dbReference type="InterPro" id="IPR013786">
    <property type="entry name" value="AcylCoA_DH/ox_N"/>
</dbReference>
<feature type="domain" description="Acyl-CoA dehydrogenase/oxidase N-terminal" evidence="9">
    <location>
        <begin position="6"/>
        <end position="115"/>
    </location>
</feature>
<evidence type="ECO:0000256" key="6">
    <source>
        <dbReference type="RuleBase" id="RU362125"/>
    </source>
</evidence>
<evidence type="ECO:0000256" key="5">
    <source>
        <dbReference type="ARBA" id="ARBA00023002"/>
    </source>
</evidence>
<gene>
    <name evidence="10" type="ORF">KDA27_00415</name>
</gene>
<evidence type="ECO:0000313" key="11">
    <source>
        <dbReference type="Proteomes" id="UP000739538"/>
    </source>
</evidence>
<comment type="cofactor">
    <cofactor evidence="1 6">
        <name>FAD</name>
        <dbReference type="ChEBI" id="CHEBI:57692"/>
    </cofactor>
</comment>
<dbReference type="SUPFAM" id="SSF47203">
    <property type="entry name" value="Acyl-CoA dehydrogenase C-terminal domain-like"/>
    <property type="match status" value="1"/>
</dbReference>
<dbReference type="GO" id="GO:0050660">
    <property type="term" value="F:flavin adenine dinucleotide binding"/>
    <property type="evidence" value="ECO:0007669"/>
    <property type="project" value="InterPro"/>
</dbReference>